<reference evidence="4 5" key="1">
    <citation type="submission" date="2019-05" db="EMBL/GenBank/DDBJ databases">
        <title>Pasteurellaceae isolates from reptiles.</title>
        <authorList>
            <person name="Bojesen A.M."/>
            <person name="Lund E."/>
        </authorList>
    </citation>
    <scope>NUCLEOTIDE SEQUENCE [LARGE SCALE GENOMIC DNA]</scope>
    <source>
        <strain evidence="4 5">ELNT2x</strain>
    </source>
</reference>
<evidence type="ECO:0000259" key="3">
    <source>
        <dbReference type="Pfam" id="PF00171"/>
    </source>
</evidence>
<dbReference type="Gene3D" id="3.40.309.10">
    <property type="entry name" value="Aldehyde Dehydrogenase, Chain A, domain 2"/>
    <property type="match status" value="1"/>
</dbReference>
<evidence type="ECO:0000313" key="4">
    <source>
        <dbReference type="EMBL" id="TNG86937.1"/>
    </source>
</evidence>
<gene>
    <name evidence="4" type="ORF">FHQ21_12260</name>
</gene>
<dbReference type="Gene3D" id="3.40.605.10">
    <property type="entry name" value="Aldehyde Dehydrogenase, Chain A, domain 1"/>
    <property type="match status" value="1"/>
</dbReference>
<dbReference type="InterPro" id="IPR016161">
    <property type="entry name" value="Ald_DH/histidinol_DH"/>
</dbReference>
<dbReference type="InterPro" id="IPR050740">
    <property type="entry name" value="Aldehyde_DH_Superfamily"/>
</dbReference>
<evidence type="ECO:0000256" key="1">
    <source>
        <dbReference type="ARBA" id="ARBA00009986"/>
    </source>
</evidence>
<dbReference type="PANTHER" id="PTHR43353:SF5">
    <property type="entry name" value="SUCCINATE-SEMIALDEHYDE DEHYDROGENASE, MITOCHONDRIAL"/>
    <property type="match status" value="1"/>
</dbReference>
<dbReference type="InterPro" id="IPR015590">
    <property type="entry name" value="Aldehyde_DH_dom"/>
</dbReference>
<dbReference type="InterPro" id="IPR016160">
    <property type="entry name" value="Ald_DH_CS_CYS"/>
</dbReference>
<dbReference type="Pfam" id="PF00171">
    <property type="entry name" value="Aldedh"/>
    <property type="match status" value="1"/>
</dbReference>
<accession>A0ABY2XRF3</accession>
<comment type="similarity">
    <text evidence="1">Belongs to the aldehyde dehydrogenase family.</text>
</comment>
<dbReference type="PANTHER" id="PTHR43353">
    <property type="entry name" value="SUCCINATE-SEMIALDEHYDE DEHYDROGENASE, MITOCHONDRIAL"/>
    <property type="match status" value="1"/>
</dbReference>
<dbReference type="EMBL" id="VDGV01000165">
    <property type="protein sequence ID" value="TNG86937.1"/>
    <property type="molecule type" value="Genomic_DNA"/>
</dbReference>
<name>A0ABY2XRF3_9PAST</name>
<keyword evidence="2" id="KW-0560">Oxidoreductase</keyword>
<protein>
    <submittedName>
        <fullName evidence="4">Aldehyde dehydrogenase family protein</fullName>
    </submittedName>
</protein>
<comment type="caution">
    <text evidence="4">The sequence shown here is derived from an EMBL/GenBank/DDBJ whole genome shotgun (WGS) entry which is preliminary data.</text>
</comment>
<dbReference type="SUPFAM" id="SSF53720">
    <property type="entry name" value="ALDH-like"/>
    <property type="match status" value="1"/>
</dbReference>
<proteinExistence type="inferred from homology"/>
<feature type="non-terminal residue" evidence="4">
    <location>
        <position position="1"/>
    </location>
</feature>
<dbReference type="InterPro" id="IPR016162">
    <property type="entry name" value="Ald_DH_N"/>
</dbReference>
<evidence type="ECO:0000256" key="2">
    <source>
        <dbReference type="ARBA" id="ARBA00023002"/>
    </source>
</evidence>
<sequence length="227" mass="24252">NAPFIVFDDADLEAAVEGAIACKFRNAGQTCVCANRIYVQSAVYEAFIERFKSAVAGLKIGNGLEQGVTFGPLIDQSAVAKVEQHLADALNHGAEIVCGGMPAEQGGLFYQPTIVRNVTAEMKVATEETFGPLAPIFKFETEDEVIAAANATEFGLASYFYSRDIGRIMRVSEALEYGMVGVNSGILSNEAAPFGGVKQSGLGREGSKYGIEDYLEIKYILLGGLDK</sequence>
<dbReference type="InterPro" id="IPR016163">
    <property type="entry name" value="Ald_DH_C"/>
</dbReference>
<dbReference type="RefSeq" id="WP_139690396.1">
    <property type="nucleotide sequence ID" value="NZ_VDGV01000165.1"/>
</dbReference>
<feature type="domain" description="Aldehyde dehydrogenase" evidence="3">
    <location>
        <begin position="1"/>
        <end position="220"/>
    </location>
</feature>
<organism evidence="4 5">
    <name type="scientific">Testudinibacter aquarius</name>
    <dbReference type="NCBI Taxonomy" id="1524974"/>
    <lineage>
        <taxon>Bacteria</taxon>
        <taxon>Pseudomonadati</taxon>
        <taxon>Pseudomonadota</taxon>
        <taxon>Gammaproteobacteria</taxon>
        <taxon>Pasteurellales</taxon>
        <taxon>Pasteurellaceae</taxon>
        <taxon>Testudinibacter</taxon>
    </lineage>
</organism>
<keyword evidence="5" id="KW-1185">Reference proteome</keyword>
<dbReference type="Proteomes" id="UP000305526">
    <property type="component" value="Unassembled WGS sequence"/>
</dbReference>
<dbReference type="PROSITE" id="PS00070">
    <property type="entry name" value="ALDEHYDE_DEHYDR_CYS"/>
    <property type="match status" value="1"/>
</dbReference>
<evidence type="ECO:0000313" key="5">
    <source>
        <dbReference type="Proteomes" id="UP000305526"/>
    </source>
</evidence>